<dbReference type="EMBL" id="JAAVMX010000009">
    <property type="protein sequence ID" value="KAF4504524.1"/>
    <property type="molecule type" value="Genomic_DNA"/>
</dbReference>
<reference evidence="3 4" key="1">
    <citation type="journal article" date="2020" name="Genome Biol. Evol.">
        <title>A new high-quality draft genome assembly of the Chinese cordyceps Ophiocordyceps sinensis.</title>
        <authorList>
            <person name="Shu R."/>
            <person name="Zhang J."/>
            <person name="Meng Q."/>
            <person name="Zhang H."/>
            <person name="Zhou G."/>
            <person name="Li M."/>
            <person name="Wu P."/>
            <person name="Zhao Y."/>
            <person name="Chen C."/>
            <person name="Qin Q."/>
        </authorList>
    </citation>
    <scope>NUCLEOTIDE SEQUENCE [LARGE SCALE GENOMIC DNA]</scope>
    <source>
        <strain evidence="3 4">IOZ07</strain>
    </source>
</reference>
<accession>A0A8H4LSI3</accession>
<name>A0A8H4LSI3_9HYPO</name>
<dbReference type="OrthoDB" id="2418081at2759"/>
<dbReference type="GO" id="GO:0005737">
    <property type="term" value="C:cytoplasm"/>
    <property type="evidence" value="ECO:0007669"/>
    <property type="project" value="TreeGrafter"/>
</dbReference>
<evidence type="ECO:0000313" key="3">
    <source>
        <dbReference type="EMBL" id="KAF4504524.1"/>
    </source>
</evidence>
<dbReference type="AlphaFoldDB" id="A0A8H4LSI3"/>
<evidence type="ECO:0000259" key="2">
    <source>
        <dbReference type="Pfam" id="PF02230"/>
    </source>
</evidence>
<sequence>MDSALTPVVVAPATTHSHTVVFLHGRGDNAASFAASLRHSTDSRRRTLEAAFPSFRWVFPRARMIECAAFGRQKMSQWFDIWSTNDFSEQELLQAEGLRDSVARILATLREEAALLGGRWDRIVMAGISQGAATATHTLLNLALPGPDPRLGAYVGFSCRLPFPGRSLADTRAVLRLGDGVPTDNEVLRNTPVLLEHCVDDPLVLVANGRVLRDTLAGFGANVSWKEYQQGGHWFNSPAGMDHVVEFLTRVLGLSNPGPASQAYAQNLPDSDSMDLS</sequence>
<keyword evidence="4" id="KW-1185">Reference proteome</keyword>
<comment type="caution">
    <text evidence="3">The sequence shown here is derived from an EMBL/GenBank/DDBJ whole genome shotgun (WGS) entry which is preliminary data.</text>
</comment>
<dbReference type="InterPro" id="IPR050565">
    <property type="entry name" value="LYPA1-2/EST-like"/>
</dbReference>
<evidence type="ECO:0000256" key="1">
    <source>
        <dbReference type="ARBA" id="ARBA00006499"/>
    </source>
</evidence>
<protein>
    <recommendedName>
        <fullName evidence="2">Phospholipase/carboxylesterase/thioesterase domain-containing protein</fullName>
    </recommendedName>
</protein>
<dbReference type="PANTHER" id="PTHR10655:SF63">
    <property type="entry name" value="PHOSPHOLIPASE_CARBOXYLESTERASE_THIOESTERASE DOMAIN-CONTAINING PROTEIN"/>
    <property type="match status" value="1"/>
</dbReference>
<dbReference type="GO" id="GO:0052689">
    <property type="term" value="F:carboxylic ester hydrolase activity"/>
    <property type="evidence" value="ECO:0007669"/>
    <property type="project" value="TreeGrafter"/>
</dbReference>
<dbReference type="PANTHER" id="PTHR10655">
    <property type="entry name" value="LYSOPHOSPHOLIPASE-RELATED"/>
    <property type="match status" value="1"/>
</dbReference>
<dbReference type="Proteomes" id="UP000557566">
    <property type="component" value="Unassembled WGS sequence"/>
</dbReference>
<dbReference type="GO" id="GO:0008474">
    <property type="term" value="F:palmitoyl-(protein) hydrolase activity"/>
    <property type="evidence" value="ECO:0007669"/>
    <property type="project" value="TreeGrafter"/>
</dbReference>
<gene>
    <name evidence="3" type="ORF">G6O67_007968</name>
</gene>
<feature type="domain" description="Phospholipase/carboxylesterase/thioesterase" evidence="2">
    <location>
        <begin position="7"/>
        <end position="249"/>
    </location>
</feature>
<evidence type="ECO:0000313" key="4">
    <source>
        <dbReference type="Proteomes" id="UP000557566"/>
    </source>
</evidence>
<dbReference type="Pfam" id="PF02230">
    <property type="entry name" value="Abhydrolase_2"/>
    <property type="match status" value="1"/>
</dbReference>
<dbReference type="InterPro" id="IPR003140">
    <property type="entry name" value="PLipase/COase/thioEstase"/>
</dbReference>
<organism evidence="3 4">
    <name type="scientific">Ophiocordyceps sinensis</name>
    <dbReference type="NCBI Taxonomy" id="72228"/>
    <lineage>
        <taxon>Eukaryota</taxon>
        <taxon>Fungi</taxon>
        <taxon>Dikarya</taxon>
        <taxon>Ascomycota</taxon>
        <taxon>Pezizomycotina</taxon>
        <taxon>Sordariomycetes</taxon>
        <taxon>Hypocreomycetidae</taxon>
        <taxon>Hypocreales</taxon>
        <taxon>Ophiocordycipitaceae</taxon>
        <taxon>Ophiocordyceps</taxon>
    </lineage>
</organism>
<dbReference type="InterPro" id="IPR029058">
    <property type="entry name" value="AB_hydrolase_fold"/>
</dbReference>
<dbReference type="SUPFAM" id="SSF53474">
    <property type="entry name" value="alpha/beta-Hydrolases"/>
    <property type="match status" value="1"/>
</dbReference>
<dbReference type="Gene3D" id="3.40.50.1820">
    <property type="entry name" value="alpha/beta hydrolase"/>
    <property type="match status" value="1"/>
</dbReference>
<comment type="similarity">
    <text evidence="1">Belongs to the AB hydrolase superfamily. AB hydrolase 2 family.</text>
</comment>
<proteinExistence type="inferred from homology"/>